<keyword evidence="1" id="KW-1133">Transmembrane helix</keyword>
<dbReference type="PANTHER" id="PTHR37013:SF5">
    <property type="entry name" value="INTEGRAL MEMBRANE PROTEIN"/>
    <property type="match status" value="1"/>
</dbReference>
<dbReference type="InterPro" id="IPR056120">
    <property type="entry name" value="DUF7703"/>
</dbReference>
<reference evidence="3 4" key="1">
    <citation type="submission" date="2019-04" db="EMBL/GenBank/DDBJ databases">
        <title>Friends and foes A comparative genomics studyof 23 Aspergillus species from section Flavi.</title>
        <authorList>
            <consortium name="DOE Joint Genome Institute"/>
            <person name="Kjaerbolling I."/>
            <person name="Vesth T."/>
            <person name="Frisvad J.C."/>
            <person name="Nybo J.L."/>
            <person name="Theobald S."/>
            <person name="Kildgaard S."/>
            <person name="Isbrandt T."/>
            <person name="Kuo A."/>
            <person name="Sato A."/>
            <person name="Lyhne E.K."/>
            <person name="Kogle M.E."/>
            <person name="Wiebenga A."/>
            <person name="Kun R.S."/>
            <person name="Lubbers R.J."/>
            <person name="Makela M.R."/>
            <person name="Barry K."/>
            <person name="Chovatia M."/>
            <person name="Clum A."/>
            <person name="Daum C."/>
            <person name="Haridas S."/>
            <person name="He G."/>
            <person name="LaButti K."/>
            <person name="Lipzen A."/>
            <person name="Mondo S."/>
            <person name="Riley R."/>
            <person name="Salamov A."/>
            <person name="Simmons B.A."/>
            <person name="Magnuson J.K."/>
            <person name="Henrissat B."/>
            <person name="Mortensen U.H."/>
            <person name="Larsen T.O."/>
            <person name="Devries R.P."/>
            <person name="Grigoriev I.V."/>
            <person name="Machida M."/>
            <person name="Baker S.E."/>
            <person name="Andersen M.R."/>
        </authorList>
    </citation>
    <scope>NUCLEOTIDE SEQUENCE [LARGE SCALE GENOMIC DNA]</scope>
    <source>
        <strain evidence="3 4">IBT 29228</strain>
    </source>
</reference>
<organism evidence="3 4">
    <name type="scientific">Aspergillus bertholletiae</name>
    <dbReference type="NCBI Taxonomy" id="1226010"/>
    <lineage>
        <taxon>Eukaryota</taxon>
        <taxon>Fungi</taxon>
        <taxon>Dikarya</taxon>
        <taxon>Ascomycota</taxon>
        <taxon>Pezizomycotina</taxon>
        <taxon>Eurotiomycetes</taxon>
        <taxon>Eurotiomycetidae</taxon>
        <taxon>Eurotiales</taxon>
        <taxon>Aspergillaceae</taxon>
        <taxon>Aspergillus</taxon>
        <taxon>Aspergillus subgen. Circumdati</taxon>
    </lineage>
</organism>
<evidence type="ECO:0000313" key="4">
    <source>
        <dbReference type="Proteomes" id="UP000326198"/>
    </source>
</evidence>
<keyword evidence="4" id="KW-1185">Reference proteome</keyword>
<evidence type="ECO:0000256" key="1">
    <source>
        <dbReference type="SAM" id="Phobius"/>
    </source>
</evidence>
<feature type="transmembrane region" description="Helical" evidence="1">
    <location>
        <begin position="76"/>
        <end position="101"/>
    </location>
</feature>
<dbReference type="Pfam" id="PF24802">
    <property type="entry name" value="DUF7703"/>
    <property type="match status" value="1"/>
</dbReference>
<evidence type="ECO:0000313" key="3">
    <source>
        <dbReference type="EMBL" id="KAE8378634.1"/>
    </source>
</evidence>
<dbReference type="OrthoDB" id="405906at2759"/>
<protein>
    <recommendedName>
        <fullName evidence="2">DUF7703 domain-containing protein</fullName>
    </recommendedName>
</protein>
<dbReference type="EMBL" id="ML736205">
    <property type="protein sequence ID" value="KAE8378634.1"/>
    <property type="molecule type" value="Genomic_DNA"/>
</dbReference>
<keyword evidence="1" id="KW-0812">Transmembrane</keyword>
<proteinExistence type="predicted"/>
<feature type="transmembrane region" description="Helical" evidence="1">
    <location>
        <begin position="49"/>
        <end position="70"/>
    </location>
</feature>
<feature type="transmembrane region" description="Helical" evidence="1">
    <location>
        <begin position="113"/>
        <end position="135"/>
    </location>
</feature>
<feature type="domain" description="DUF7703" evidence="2">
    <location>
        <begin position="16"/>
        <end position="250"/>
    </location>
</feature>
<gene>
    <name evidence="3" type="ORF">BDV26DRAFT_292031</name>
</gene>
<evidence type="ECO:0000259" key="2">
    <source>
        <dbReference type="Pfam" id="PF24802"/>
    </source>
</evidence>
<feature type="transmembrane region" description="Helical" evidence="1">
    <location>
        <begin position="155"/>
        <end position="177"/>
    </location>
</feature>
<accession>A0A5N7BA51</accession>
<dbReference type="PANTHER" id="PTHR37013">
    <property type="entry name" value="INTEGRAL MEMBRANE PROTEIN (AFU_ORTHOLOGUE AFUA_1G05950)-RELATED"/>
    <property type="match status" value="1"/>
</dbReference>
<dbReference type="AlphaFoldDB" id="A0A5N7BA51"/>
<feature type="transmembrane region" description="Helical" evidence="1">
    <location>
        <begin position="17"/>
        <end position="37"/>
    </location>
</feature>
<feature type="transmembrane region" description="Helical" evidence="1">
    <location>
        <begin position="198"/>
        <end position="215"/>
    </location>
</feature>
<keyword evidence="1" id="KW-0472">Membrane</keyword>
<dbReference type="Proteomes" id="UP000326198">
    <property type="component" value="Unassembled WGS sequence"/>
</dbReference>
<sequence length="335" mass="37201">MPAVTEPPVLDRETSQVAIPLLAVAAYNCVELLYWIFSFFRRYQGCYFWSLLVTTLGMVIFITGVALSLAEVGPDAVGIIAYPFGFLIMGTASAMVLYARLHLVTTDRTPQYVLFFIIFTTCTLYIPISVIYLIGAFTGFATRPDLASFAEKFEHFVIACSCARELLLSGGYLWVASRNLKPVLDMKGRQGRRVIRELIFVNLFVLSTMVCLLVIDNTNHSSVKKGFGVLVTSIKMKLEFAVLNRLVTLVQSPLHLNHVSSLHHSAEHCSCQASDPDHPLDTDRYRRPTHNISSHHAATVARAIPSPPQTLSSDRLMHRSPEHSIAELSSSQGTI</sequence>
<name>A0A5N7BA51_9EURO</name>